<reference evidence="2" key="1">
    <citation type="submission" date="2016-11" db="EMBL/GenBank/DDBJ databases">
        <authorList>
            <person name="Varghese N."/>
            <person name="Submissions S."/>
        </authorList>
    </citation>
    <scope>NUCLEOTIDE SEQUENCE [LARGE SCALE GENOMIC DNA]</scope>
    <source>
        <strain evidence="2">DSM 15518</strain>
    </source>
</reference>
<dbReference type="CDD" id="cd02019">
    <property type="entry name" value="NK"/>
    <property type="match status" value="1"/>
</dbReference>
<protein>
    <recommendedName>
        <fullName evidence="3">ATPase</fullName>
    </recommendedName>
</protein>
<dbReference type="Gene3D" id="3.40.50.300">
    <property type="entry name" value="P-loop containing nucleotide triphosphate hydrolases"/>
    <property type="match status" value="1"/>
</dbReference>
<evidence type="ECO:0000313" key="1">
    <source>
        <dbReference type="EMBL" id="SHJ82384.1"/>
    </source>
</evidence>
<dbReference type="STRING" id="1123349.SAMN02744037_00928"/>
<dbReference type="OrthoDB" id="9781752at2"/>
<organism evidence="1 2">
    <name type="scientific">Tepidibacter formicigenes DSM 15518</name>
    <dbReference type="NCBI Taxonomy" id="1123349"/>
    <lineage>
        <taxon>Bacteria</taxon>
        <taxon>Bacillati</taxon>
        <taxon>Bacillota</taxon>
        <taxon>Clostridia</taxon>
        <taxon>Peptostreptococcales</taxon>
        <taxon>Peptostreptococcaceae</taxon>
        <taxon>Tepidibacter</taxon>
    </lineage>
</organism>
<dbReference type="SUPFAM" id="SSF52540">
    <property type="entry name" value="P-loop containing nucleoside triphosphate hydrolases"/>
    <property type="match status" value="2"/>
</dbReference>
<dbReference type="EMBL" id="FRAE01000015">
    <property type="protein sequence ID" value="SHJ82384.1"/>
    <property type="molecule type" value="Genomic_DNA"/>
</dbReference>
<sequence>MAANLKRVFPGGNTSEGFYSYYDYLIENDANRIFVIKGGPGVGKSSMMKRIGHEMIKRGYDVEFHHCSSDNNSIDGIVIPKLRVAMVDGTAPHIVDPKNPGAVDEIIHLGDYWDLEKMKGNREEILKSNKEVGRLFQRAYKFLRACRPIAEDIVNKYKEAMDFGKVNVQTINLINKIFENITTEPKIGKERHLFGSAITPNGHIEYTDTILNNIGKIYHVKGNMGTGKSTLLEKIYKQALLKGLDVEVYHTPLIPQKIETILIKDINIALTISKMYEQNNYKIIDLDKYIDNKIISKYKEELDYDKKMLNDLLQQGILNINRAKKEHDIMETYYIPNMKFEEIEKRKNEILKRILSYEK</sequence>
<name>A0A1M6MFZ1_9FIRM</name>
<accession>A0A1M6MFZ1</accession>
<evidence type="ECO:0008006" key="3">
    <source>
        <dbReference type="Google" id="ProtNLM"/>
    </source>
</evidence>
<dbReference type="Proteomes" id="UP000242497">
    <property type="component" value="Unassembled WGS sequence"/>
</dbReference>
<gene>
    <name evidence="1" type="ORF">SAMN02744037_00928</name>
</gene>
<dbReference type="RefSeq" id="WP_072887730.1">
    <property type="nucleotide sequence ID" value="NZ_FRAE01000015.1"/>
</dbReference>
<evidence type="ECO:0000313" key="2">
    <source>
        <dbReference type="Proteomes" id="UP000242497"/>
    </source>
</evidence>
<dbReference type="AlphaFoldDB" id="A0A1M6MFZ1"/>
<keyword evidence="2" id="KW-1185">Reference proteome</keyword>
<dbReference type="InterPro" id="IPR027417">
    <property type="entry name" value="P-loop_NTPase"/>
</dbReference>
<proteinExistence type="predicted"/>